<dbReference type="AlphaFoldDB" id="A0A5N3P5L0"/>
<sequence>MSDRPVRRKPGQPTASQANSLVGAVLTLDVIRFGYRIGYLAQLFTGPLYRELSERHDIGRQEWVVLFCSAYFEKLTAQEIGQMSGRAKANVSRAVNKLVRMGLLKREPNLADARSTQISLTRKGRAVFDQTLKPFVEREAEMLSVLTVDEVSQLDILLAKLTNRADRWDAPY</sequence>
<dbReference type="PROSITE" id="PS50995">
    <property type="entry name" value="HTH_MARR_2"/>
    <property type="match status" value="1"/>
</dbReference>
<evidence type="ECO:0000259" key="1">
    <source>
        <dbReference type="PROSITE" id="PS50995"/>
    </source>
</evidence>
<comment type="caution">
    <text evidence="2">The sequence shown here is derived from an EMBL/GenBank/DDBJ whole genome shotgun (WGS) entry which is preliminary data.</text>
</comment>
<evidence type="ECO:0000313" key="3">
    <source>
        <dbReference type="Proteomes" id="UP000325684"/>
    </source>
</evidence>
<name>A0A5N3P5L0_9HYPH</name>
<dbReference type="PANTHER" id="PTHR33164">
    <property type="entry name" value="TRANSCRIPTIONAL REGULATOR, MARR FAMILY"/>
    <property type="match status" value="1"/>
</dbReference>
<reference evidence="2 3" key="1">
    <citation type="journal article" date="2019" name="Microorganisms">
        <title>Genome Insights into the Novel Species Microvirga brassicacearum, a Rapeseed Endophyte with Biotechnological Potential.</title>
        <authorList>
            <person name="Jimenez-Gomez A."/>
            <person name="Saati-Santamaria Z."/>
            <person name="Igual J.M."/>
            <person name="Rivas R."/>
            <person name="Mateos P.F."/>
            <person name="Garcia-Fraile P."/>
        </authorList>
    </citation>
    <scope>NUCLEOTIDE SEQUENCE [LARGE SCALE GENOMIC DNA]</scope>
    <source>
        <strain evidence="2 3">CDVBN77</strain>
    </source>
</reference>
<gene>
    <name evidence="2" type="ORF">FEZ63_20400</name>
</gene>
<dbReference type="InterPro" id="IPR036390">
    <property type="entry name" value="WH_DNA-bd_sf"/>
</dbReference>
<dbReference type="Pfam" id="PF12802">
    <property type="entry name" value="MarR_2"/>
    <property type="match status" value="1"/>
</dbReference>
<dbReference type="InterPro" id="IPR039422">
    <property type="entry name" value="MarR/SlyA-like"/>
</dbReference>
<evidence type="ECO:0000313" key="2">
    <source>
        <dbReference type="EMBL" id="KAB0265018.1"/>
    </source>
</evidence>
<dbReference type="GO" id="GO:0006950">
    <property type="term" value="P:response to stress"/>
    <property type="evidence" value="ECO:0007669"/>
    <property type="project" value="TreeGrafter"/>
</dbReference>
<dbReference type="GO" id="GO:0003700">
    <property type="term" value="F:DNA-binding transcription factor activity"/>
    <property type="evidence" value="ECO:0007669"/>
    <property type="project" value="InterPro"/>
</dbReference>
<dbReference type="Proteomes" id="UP000325684">
    <property type="component" value="Unassembled WGS sequence"/>
</dbReference>
<dbReference type="SMART" id="SM00347">
    <property type="entry name" value="HTH_MARR"/>
    <property type="match status" value="1"/>
</dbReference>
<feature type="domain" description="HTH marR-type" evidence="1">
    <location>
        <begin position="30"/>
        <end position="163"/>
    </location>
</feature>
<accession>A0A5N3P5L0</accession>
<dbReference type="OrthoDB" id="8114524at2"/>
<dbReference type="PANTHER" id="PTHR33164:SF57">
    <property type="entry name" value="MARR-FAMILY TRANSCRIPTIONAL REGULATOR"/>
    <property type="match status" value="1"/>
</dbReference>
<protein>
    <submittedName>
        <fullName evidence="2">MarR family transcriptional regulator</fullName>
    </submittedName>
</protein>
<dbReference type="InterPro" id="IPR036388">
    <property type="entry name" value="WH-like_DNA-bd_sf"/>
</dbReference>
<keyword evidence="3" id="KW-1185">Reference proteome</keyword>
<dbReference type="EMBL" id="VCMV01000049">
    <property type="protein sequence ID" value="KAB0265018.1"/>
    <property type="molecule type" value="Genomic_DNA"/>
</dbReference>
<dbReference type="Gene3D" id="1.10.10.10">
    <property type="entry name" value="Winged helix-like DNA-binding domain superfamily/Winged helix DNA-binding domain"/>
    <property type="match status" value="1"/>
</dbReference>
<dbReference type="RefSeq" id="WP_150947940.1">
    <property type="nucleotide sequence ID" value="NZ_VCMV01000049.1"/>
</dbReference>
<organism evidence="2 3">
    <name type="scientific">Microvirga brassicacearum</name>
    <dbReference type="NCBI Taxonomy" id="2580413"/>
    <lineage>
        <taxon>Bacteria</taxon>
        <taxon>Pseudomonadati</taxon>
        <taxon>Pseudomonadota</taxon>
        <taxon>Alphaproteobacteria</taxon>
        <taxon>Hyphomicrobiales</taxon>
        <taxon>Methylobacteriaceae</taxon>
        <taxon>Microvirga</taxon>
    </lineage>
</organism>
<dbReference type="PRINTS" id="PR00598">
    <property type="entry name" value="HTHMARR"/>
</dbReference>
<dbReference type="InterPro" id="IPR000835">
    <property type="entry name" value="HTH_MarR-typ"/>
</dbReference>
<dbReference type="SUPFAM" id="SSF46785">
    <property type="entry name" value="Winged helix' DNA-binding domain"/>
    <property type="match status" value="1"/>
</dbReference>
<proteinExistence type="predicted"/>